<name>A0A2Z4MP80_BREBE</name>
<proteinExistence type="predicted"/>
<dbReference type="RefSeq" id="WP_048034807.1">
    <property type="nucleotide sequence ID" value="NZ_CP030117.1"/>
</dbReference>
<organism evidence="1 2">
    <name type="scientific">Brevibacillus brevis</name>
    <name type="common">Bacillus brevis</name>
    <dbReference type="NCBI Taxonomy" id="1393"/>
    <lineage>
        <taxon>Bacteria</taxon>
        <taxon>Bacillati</taxon>
        <taxon>Bacillota</taxon>
        <taxon>Bacilli</taxon>
        <taxon>Bacillales</taxon>
        <taxon>Paenibacillaceae</taxon>
        <taxon>Brevibacillus</taxon>
    </lineage>
</organism>
<evidence type="ECO:0000313" key="2">
    <source>
        <dbReference type="Proteomes" id="UP000036061"/>
    </source>
</evidence>
<gene>
    <name evidence="1" type="ORF">AB432_026265</name>
</gene>
<reference evidence="1 2" key="1">
    <citation type="journal article" date="2015" name="Genome Announc.">
        <title>Draft Genome Sequence of Brevibacillus brevis DZQ7, a Plant Growth-Promoting Rhizobacterium with Broad-Spectrum Antimicrobial Activity.</title>
        <authorList>
            <person name="Hou Q."/>
            <person name="Wang C."/>
            <person name="Hou X."/>
            <person name="Xia Z."/>
            <person name="Ye J."/>
            <person name="Liu K."/>
            <person name="Liu H."/>
            <person name="Wang J."/>
            <person name="Guo H."/>
            <person name="Yu X."/>
            <person name="Yang Y."/>
            <person name="Du B."/>
            <person name="Ding Y."/>
        </authorList>
    </citation>
    <scope>NUCLEOTIDE SEQUENCE [LARGE SCALE GENOMIC DNA]</scope>
    <source>
        <strain evidence="1 2">DZQ7</strain>
    </source>
</reference>
<protein>
    <submittedName>
        <fullName evidence="1">Uncharacterized protein</fullName>
    </submittedName>
</protein>
<dbReference type="EMBL" id="CP030117">
    <property type="protein sequence ID" value="AWX58328.1"/>
    <property type="molecule type" value="Genomic_DNA"/>
</dbReference>
<evidence type="ECO:0000313" key="1">
    <source>
        <dbReference type="EMBL" id="AWX58328.1"/>
    </source>
</evidence>
<accession>A0A2Z4MP80</accession>
<dbReference type="Proteomes" id="UP000036061">
    <property type="component" value="Chromosome"/>
</dbReference>
<sequence>MNVANLLTSHGVGSGGFHKNSFVPLGNAGIMSERVTTFSSGSTPLNGGLVMDNAGNIYTVDQTRTLRKHRKIGAMLLSITLPPEMNVPTEIRMEYIPSLDRIFCFDRFRLMVLDSSLNILYNQPFPDQPNRMGWIIYAIRGKYLYHVMSNNQGPGCRMQKFDSETLAYAFDNYNPTTILISGYSTLEVDNEENFYGIGNSQLHKYSKLGNKLWSAPIANAPYIYFDKTVGQLYVVTGSGQIATVDPSTGAVTYLTTIKDISVNGLNSFRAGGSVESNGIRLMKYSSGNSYSPSMMSVYKDSELSASIDVARLANITQSSNLHSVVFNKGNFAAVFQDSNQITLFRAGVKIL</sequence>
<dbReference type="AlphaFoldDB" id="A0A2Z4MP80"/>